<dbReference type="SUPFAM" id="SSF46689">
    <property type="entry name" value="Homeodomain-like"/>
    <property type="match status" value="2"/>
</dbReference>
<keyword evidence="1" id="KW-0805">Transcription regulation</keyword>
<reference evidence="6" key="1">
    <citation type="journal article" date="2019" name="Int. J. Syst. Evol. Microbiol.">
        <title>The Global Catalogue of Microorganisms (GCM) 10K type strain sequencing project: providing services to taxonomists for standard genome sequencing and annotation.</title>
        <authorList>
            <consortium name="The Broad Institute Genomics Platform"/>
            <consortium name="The Broad Institute Genome Sequencing Center for Infectious Disease"/>
            <person name="Wu L."/>
            <person name="Ma J."/>
        </authorList>
    </citation>
    <scope>NUCLEOTIDE SEQUENCE [LARGE SCALE GENOMIC DNA]</scope>
    <source>
        <strain evidence="6">JCM 16540</strain>
    </source>
</reference>
<dbReference type="Pfam" id="PF12833">
    <property type="entry name" value="HTH_18"/>
    <property type="match status" value="1"/>
</dbReference>
<dbReference type="Pfam" id="PF02311">
    <property type="entry name" value="AraC_binding"/>
    <property type="match status" value="1"/>
</dbReference>
<dbReference type="EMBL" id="BAAAYR010000001">
    <property type="protein sequence ID" value="GAA3558584.1"/>
    <property type="molecule type" value="Genomic_DNA"/>
</dbReference>
<dbReference type="InterPro" id="IPR014710">
    <property type="entry name" value="RmlC-like_jellyroll"/>
</dbReference>
<organism evidence="5 6">
    <name type="scientific">Microlunatus spumicola</name>
    <dbReference type="NCBI Taxonomy" id="81499"/>
    <lineage>
        <taxon>Bacteria</taxon>
        <taxon>Bacillati</taxon>
        <taxon>Actinomycetota</taxon>
        <taxon>Actinomycetes</taxon>
        <taxon>Propionibacteriales</taxon>
        <taxon>Propionibacteriaceae</taxon>
        <taxon>Microlunatus</taxon>
    </lineage>
</organism>
<proteinExistence type="predicted"/>
<dbReference type="SUPFAM" id="SSF51215">
    <property type="entry name" value="Regulatory protein AraC"/>
    <property type="match status" value="1"/>
</dbReference>
<accession>A0ABP6X0N2</accession>
<keyword evidence="2" id="KW-0238">DNA-binding</keyword>
<dbReference type="InterPro" id="IPR009057">
    <property type="entry name" value="Homeodomain-like_sf"/>
</dbReference>
<evidence type="ECO:0000313" key="6">
    <source>
        <dbReference type="Proteomes" id="UP001500767"/>
    </source>
</evidence>
<dbReference type="InterPro" id="IPR018060">
    <property type="entry name" value="HTH_AraC"/>
</dbReference>
<feature type="domain" description="HTH araC/xylS-type" evidence="4">
    <location>
        <begin position="179"/>
        <end position="277"/>
    </location>
</feature>
<dbReference type="Proteomes" id="UP001500767">
    <property type="component" value="Unassembled WGS sequence"/>
</dbReference>
<evidence type="ECO:0000313" key="5">
    <source>
        <dbReference type="EMBL" id="GAA3558584.1"/>
    </source>
</evidence>
<dbReference type="Gene3D" id="2.60.120.10">
    <property type="entry name" value="Jelly Rolls"/>
    <property type="match status" value="1"/>
</dbReference>
<protein>
    <recommendedName>
        <fullName evidence="4">HTH araC/xylS-type domain-containing protein</fullName>
    </recommendedName>
</protein>
<dbReference type="Gene3D" id="1.10.10.60">
    <property type="entry name" value="Homeodomain-like"/>
    <property type="match status" value="2"/>
</dbReference>
<dbReference type="InterPro" id="IPR037923">
    <property type="entry name" value="HTH-like"/>
</dbReference>
<evidence type="ECO:0000259" key="4">
    <source>
        <dbReference type="PROSITE" id="PS01124"/>
    </source>
</evidence>
<evidence type="ECO:0000256" key="2">
    <source>
        <dbReference type="ARBA" id="ARBA00023125"/>
    </source>
</evidence>
<dbReference type="InterPro" id="IPR003313">
    <property type="entry name" value="AraC-bd"/>
</dbReference>
<dbReference type="PANTHER" id="PTHR46796">
    <property type="entry name" value="HTH-TYPE TRANSCRIPTIONAL ACTIVATOR RHAS-RELATED"/>
    <property type="match status" value="1"/>
</dbReference>
<evidence type="ECO:0000256" key="3">
    <source>
        <dbReference type="ARBA" id="ARBA00023163"/>
    </source>
</evidence>
<dbReference type="PROSITE" id="PS01124">
    <property type="entry name" value="HTH_ARAC_FAMILY_2"/>
    <property type="match status" value="1"/>
</dbReference>
<keyword evidence="3" id="KW-0804">Transcription</keyword>
<dbReference type="InterPro" id="IPR050204">
    <property type="entry name" value="AraC_XylS_family_regulators"/>
</dbReference>
<name>A0ABP6X0N2_9ACTN</name>
<sequence>MDVRRLTRSEVFTAGVAVAAWPVVVADPVPPHVHDFVELALVTTGTARHSTAAGASVLGAGDVVVVRPGAWHAYFPGPEGPCEVINVYLGPETLHADLAWVLDDPRLARLLLVGGRLDPPLAEVPRRRVEGWLHQLAQEQAAPDRRLNAALLQCALVEVSRATAQCGSVAPPALSGPVRDVLLAMTEDLARPWSVTELAARAGLSTSALHRQFREQLGSGPVERLTLLRAEAAATLLVQTDLTVAAVGRLVGWPDPSYASRRFRAIHQVSPAEYRRRHAARR</sequence>
<evidence type="ECO:0000256" key="1">
    <source>
        <dbReference type="ARBA" id="ARBA00023015"/>
    </source>
</evidence>
<keyword evidence="6" id="KW-1185">Reference proteome</keyword>
<dbReference type="CDD" id="cd02208">
    <property type="entry name" value="cupin_RmlC-like"/>
    <property type="match status" value="1"/>
</dbReference>
<comment type="caution">
    <text evidence="5">The sequence shown here is derived from an EMBL/GenBank/DDBJ whole genome shotgun (WGS) entry which is preliminary data.</text>
</comment>
<gene>
    <name evidence="5" type="ORF">GCM10022197_12400</name>
</gene>
<dbReference type="SMART" id="SM00342">
    <property type="entry name" value="HTH_ARAC"/>
    <property type="match status" value="1"/>
</dbReference>
<dbReference type="RefSeq" id="WP_204911756.1">
    <property type="nucleotide sequence ID" value="NZ_BAAAYR010000001.1"/>
</dbReference>